<keyword evidence="1" id="KW-0812">Transmembrane</keyword>
<protein>
    <submittedName>
        <fullName evidence="2">Uncharacterized protein</fullName>
    </submittedName>
</protein>
<comment type="caution">
    <text evidence="2">The sequence shown here is derived from an EMBL/GenBank/DDBJ whole genome shotgun (WGS) entry which is preliminary data.</text>
</comment>
<gene>
    <name evidence="2" type="ORF">ACFOY2_25620</name>
</gene>
<keyword evidence="1" id="KW-1133">Transmembrane helix</keyword>
<evidence type="ECO:0000313" key="2">
    <source>
        <dbReference type="EMBL" id="MFC4010632.1"/>
    </source>
</evidence>
<evidence type="ECO:0000256" key="1">
    <source>
        <dbReference type="SAM" id="Phobius"/>
    </source>
</evidence>
<sequence length="187" mass="20950">MFTEILEIVKSIRDFLAQLAKGIKESPKWVRTLLSLVLACALFGGGIYWGFKLANSPKRIGGVDISAFCNFYKYGTVEQETCSSLIDLTAACNWQYKNKNSDLSYRFNSSNPRSVTCYNASQTPVGGIFDMKGYCESQYNSPSVIALAEGNVWICRIKIDMQLACKLTHQRSDVEARKEGSEWSCYA</sequence>
<accession>A0ABV8GE81</accession>
<dbReference type="EMBL" id="JBHSBI010000013">
    <property type="protein sequence ID" value="MFC4010632.1"/>
    <property type="molecule type" value="Genomic_DNA"/>
</dbReference>
<dbReference type="RefSeq" id="WP_379530631.1">
    <property type="nucleotide sequence ID" value="NZ_JBHSBI010000013.1"/>
</dbReference>
<keyword evidence="1" id="KW-0472">Membrane</keyword>
<reference evidence="3" key="1">
    <citation type="journal article" date="2019" name="Int. J. Syst. Evol. Microbiol.">
        <title>The Global Catalogue of Microorganisms (GCM) 10K type strain sequencing project: providing services to taxonomists for standard genome sequencing and annotation.</title>
        <authorList>
            <consortium name="The Broad Institute Genomics Platform"/>
            <consortium name="The Broad Institute Genome Sequencing Center for Infectious Disease"/>
            <person name="Wu L."/>
            <person name="Ma J."/>
        </authorList>
    </citation>
    <scope>NUCLEOTIDE SEQUENCE [LARGE SCALE GENOMIC DNA]</scope>
    <source>
        <strain evidence="3">TBRC 1276</strain>
    </source>
</reference>
<organism evidence="2 3">
    <name type="scientific">Nonomuraea purpurea</name>
    <dbReference type="NCBI Taxonomy" id="1849276"/>
    <lineage>
        <taxon>Bacteria</taxon>
        <taxon>Bacillati</taxon>
        <taxon>Actinomycetota</taxon>
        <taxon>Actinomycetes</taxon>
        <taxon>Streptosporangiales</taxon>
        <taxon>Streptosporangiaceae</taxon>
        <taxon>Nonomuraea</taxon>
    </lineage>
</organism>
<name>A0ABV8GE81_9ACTN</name>
<dbReference type="Proteomes" id="UP001595851">
    <property type="component" value="Unassembled WGS sequence"/>
</dbReference>
<proteinExistence type="predicted"/>
<evidence type="ECO:0000313" key="3">
    <source>
        <dbReference type="Proteomes" id="UP001595851"/>
    </source>
</evidence>
<keyword evidence="3" id="KW-1185">Reference proteome</keyword>
<feature type="transmembrane region" description="Helical" evidence="1">
    <location>
        <begin position="29"/>
        <end position="51"/>
    </location>
</feature>